<comment type="subcellular location">
    <subcellularLocation>
        <location evidence="8">Cell membrane</location>
        <topology evidence="8">Multi-pass membrane protein</topology>
    </subcellularLocation>
    <subcellularLocation>
        <location evidence="1">Membrane</location>
        <topology evidence="1">Multi-pass membrane protein</topology>
    </subcellularLocation>
</comment>
<feature type="transmembrane region" description="Helical" evidence="8">
    <location>
        <begin position="118"/>
        <end position="134"/>
    </location>
</feature>
<dbReference type="Pfam" id="PF01794">
    <property type="entry name" value="Ferric_reduct"/>
    <property type="match status" value="1"/>
</dbReference>
<dbReference type="EMBL" id="SACQ01000007">
    <property type="protein sequence ID" value="RVU29889.1"/>
    <property type="molecule type" value="Genomic_DNA"/>
</dbReference>
<dbReference type="Proteomes" id="UP000282818">
    <property type="component" value="Unassembled WGS sequence"/>
</dbReference>
<dbReference type="PANTHER" id="PTHR36964:SF1">
    <property type="entry name" value="PROTEIN-METHIONINE-SULFOXIDE REDUCTASE HEME-BINDING SUBUNIT MSRQ"/>
    <property type="match status" value="1"/>
</dbReference>
<dbReference type="GO" id="GO:0016679">
    <property type="term" value="F:oxidoreductase activity, acting on diphenols and related substances as donors"/>
    <property type="evidence" value="ECO:0007669"/>
    <property type="project" value="TreeGrafter"/>
</dbReference>
<keyword evidence="5 8" id="KW-1133">Transmembrane helix</keyword>
<dbReference type="InterPro" id="IPR022837">
    <property type="entry name" value="MsrQ-like"/>
</dbReference>
<evidence type="ECO:0000256" key="5">
    <source>
        <dbReference type="ARBA" id="ARBA00022989"/>
    </source>
</evidence>
<evidence type="ECO:0000256" key="7">
    <source>
        <dbReference type="ARBA" id="ARBA00023136"/>
    </source>
</evidence>
<comment type="function">
    <text evidence="8">Part of the MsrPQ system that repairs oxidized periplasmic proteins containing methionine sulfoxide residues (Met-O), using respiratory chain electrons. Thus protects these proteins from oxidative-stress damage caused by reactive species of oxygen and chlorine generated by the host defense mechanisms. MsrPQ is essential for the maintenance of envelope integrity under bleach stress, rescuing a wide series of structurally unrelated periplasmic proteins from methionine oxidation. MsrQ provides electrons for reduction to the reductase catalytic subunit MsrP, using the quinone pool of the respiratory chain.</text>
</comment>
<keyword evidence="8" id="KW-0249">Electron transport</keyword>
<accession>A0A437Q5V6</accession>
<organism evidence="10 11">
    <name type="scientific">Neptunomonas marina</name>
    <dbReference type="NCBI Taxonomy" id="1815562"/>
    <lineage>
        <taxon>Bacteria</taxon>
        <taxon>Pseudomonadati</taxon>
        <taxon>Pseudomonadota</taxon>
        <taxon>Gammaproteobacteria</taxon>
        <taxon>Oceanospirillales</taxon>
        <taxon>Oceanospirillaceae</taxon>
        <taxon>Neptunomonas</taxon>
    </lineage>
</organism>
<evidence type="ECO:0000313" key="11">
    <source>
        <dbReference type="Proteomes" id="UP000282818"/>
    </source>
</evidence>
<feature type="transmembrane region" description="Helical" evidence="8">
    <location>
        <begin position="177"/>
        <end position="194"/>
    </location>
</feature>
<evidence type="ECO:0000256" key="6">
    <source>
        <dbReference type="ARBA" id="ARBA00023004"/>
    </source>
</evidence>
<feature type="transmembrane region" description="Helical" evidence="8">
    <location>
        <begin position="12"/>
        <end position="33"/>
    </location>
</feature>
<dbReference type="GO" id="GO:0010181">
    <property type="term" value="F:FMN binding"/>
    <property type="evidence" value="ECO:0007669"/>
    <property type="project" value="UniProtKB-UniRule"/>
</dbReference>
<evidence type="ECO:0000256" key="4">
    <source>
        <dbReference type="ARBA" id="ARBA00022692"/>
    </source>
</evidence>
<comment type="subunit">
    <text evidence="8">Heterodimer of a catalytic subunit (MsrP) and a heme-binding subunit (MsrQ).</text>
</comment>
<feature type="transmembrane region" description="Helical" evidence="8">
    <location>
        <begin position="84"/>
        <end position="106"/>
    </location>
</feature>
<comment type="cofactor">
    <cofactor evidence="8">
        <name>FMN</name>
        <dbReference type="ChEBI" id="CHEBI:58210"/>
    </cofactor>
    <text evidence="8">Binds 1 FMN per subunit.</text>
</comment>
<keyword evidence="6 8" id="KW-0408">Iron</keyword>
<dbReference type="GO" id="GO:0020037">
    <property type="term" value="F:heme binding"/>
    <property type="evidence" value="ECO:0007669"/>
    <property type="project" value="UniProtKB-UniRule"/>
</dbReference>
<evidence type="ECO:0000256" key="8">
    <source>
        <dbReference type="HAMAP-Rule" id="MF_01207"/>
    </source>
</evidence>
<comment type="cofactor">
    <cofactor evidence="8">
        <name>heme b</name>
        <dbReference type="ChEBI" id="CHEBI:60344"/>
    </cofactor>
    <text evidence="8">Binds 1 heme b (iron(II)-protoporphyrin IX) group per subunit.</text>
</comment>
<sequence>MVLTRGRAAQLCLWWGIFLVSLVPLLLLVSQAYQGRLGADPAKEIVLETGLWAAVFLWLSLWVTPLRRRIGVRWVVRFRRMLGLYAFFYAVLHSLAFATFIAGWRFDLLIKEITERPFIIVGMLSLLGLVPLAATSTKKMQKRLGKRWSRLHKTVYAISLLVLLHIVWMVRASYFDAIVFGVFLLVALGERSLYRFYRP</sequence>
<keyword evidence="8" id="KW-0288">FMN</keyword>
<dbReference type="GO" id="GO:0046872">
    <property type="term" value="F:metal ion binding"/>
    <property type="evidence" value="ECO:0007669"/>
    <property type="project" value="UniProtKB-KW"/>
</dbReference>
<feature type="transmembrane region" description="Helical" evidence="8">
    <location>
        <begin position="45"/>
        <end position="63"/>
    </location>
</feature>
<protein>
    <recommendedName>
        <fullName evidence="8">Protein-methionine-sulfoxide reductase heme-binding subunit MsrQ</fullName>
    </recommendedName>
    <alternativeName>
        <fullName evidence="8">Flavocytochrome MsrQ</fullName>
    </alternativeName>
</protein>
<keyword evidence="2 8" id="KW-0813">Transport</keyword>
<keyword evidence="8" id="KW-0479">Metal-binding</keyword>
<dbReference type="HAMAP" id="MF_01207">
    <property type="entry name" value="MsrQ"/>
    <property type="match status" value="1"/>
</dbReference>
<reference evidence="10 11" key="1">
    <citation type="submission" date="2019-01" db="EMBL/GenBank/DDBJ databases">
        <authorList>
            <person name="Chen W.-M."/>
        </authorList>
    </citation>
    <scope>NUCLEOTIDE SEQUENCE [LARGE SCALE GENOMIC DNA]</scope>
    <source>
        <strain evidence="10 11">HPM-16</strain>
    </source>
</reference>
<feature type="domain" description="Ferric oxidoreductase" evidence="9">
    <location>
        <begin position="49"/>
        <end position="162"/>
    </location>
</feature>
<dbReference type="GO" id="GO:0030091">
    <property type="term" value="P:protein repair"/>
    <property type="evidence" value="ECO:0007669"/>
    <property type="project" value="UniProtKB-UniRule"/>
</dbReference>
<dbReference type="GO" id="GO:0005886">
    <property type="term" value="C:plasma membrane"/>
    <property type="evidence" value="ECO:0007669"/>
    <property type="project" value="UniProtKB-SubCell"/>
</dbReference>
<name>A0A437Q5V6_9GAMM</name>
<keyword evidence="11" id="KW-1185">Reference proteome</keyword>
<comment type="caution">
    <text evidence="10">The sequence shown here is derived from an EMBL/GenBank/DDBJ whole genome shotgun (WGS) entry which is preliminary data.</text>
</comment>
<keyword evidence="8" id="KW-1003">Cell membrane</keyword>
<keyword evidence="4 8" id="KW-0812">Transmembrane</keyword>
<gene>
    <name evidence="8" type="primary">msrQ</name>
    <name evidence="10" type="ORF">EOE65_15215</name>
</gene>
<dbReference type="PANTHER" id="PTHR36964">
    <property type="entry name" value="PROTEIN-METHIONINE-SULFOXIDE REDUCTASE HEME-BINDING SUBUNIT MSRQ"/>
    <property type="match status" value="1"/>
</dbReference>
<dbReference type="InterPro" id="IPR013130">
    <property type="entry name" value="Fe3_Rdtase_TM_dom"/>
</dbReference>
<evidence type="ECO:0000256" key="3">
    <source>
        <dbReference type="ARBA" id="ARBA00022617"/>
    </source>
</evidence>
<proteinExistence type="inferred from homology"/>
<evidence type="ECO:0000256" key="2">
    <source>
        <dbReference type="ARBA" id="ARBA00022448"/>
    </source>
</evidence>
<evidence type="ECO:0000313" key="10">
    <source>
        <dbReference type="EMBL" id="RVU29889.1"/>
    </source>
</evidence>
<keyword evidence="7 8" id="KW-0472">Membrane</keyword>
<feature type="transmembrane region" description="Helical" evidence="8">
    <location>
        <begin position="154"/>
        <end position="171"/>
    </location>
</feature>
<keyword evidence="8" id="KW-0285">Flavoprotein</keyword>
<dbReference type="AlphaFoldDB" id="A0A437Q5V6"/>
<dbReference type="RefSeq" id="WP_127695246.1">
    <property type="nucleotide sequence ID" value="NZ_SACQ01000007.1"/>
</dbReference>
<evidence type="ECO:0000259" key="9">
    <source>
        <dbReference type="Pfam" id="PF01794"/>
    </source>
</evidence>
<comment type="similarity">
    <text evidence="8">Belongs to the MsrQ family.</text>
</comment>
<dbReference type="GO" id="GO:0009055">
    <property type="term" value="F:electron transfer activity"/>
    <property type="evidence" value="ECO:0007669"/>
    <property type="project" value="UniProtKB-UniRule"/>
</dbReference>
<keyword evidence="3 8" id="KW-0349">Heme</keyword>
<evidence type="ECO:0000256" key="1">
    <source>
        <dbReference type="ARBA" id="ARBA00004141"/>
    </source>
</evidence>